<accession>A0A224YEQ7</accession>
<name>A0A224YEQ7_9ACAR</name>
<sequence length="156" mass="17924">MVRLTNSGNGMGICTAYASSNRRHDRTDRPVARPCRAPPPHQNVQFSSRPVTFYLFLSQYSGVLMCLGAIDNHDSRSFFEETVVVLPANRLFSWVCCEVFVTFLGQVRVEKKYCLYLDVFWSNCGFTCMNGCCNNQWIYVRSNIVCLDIDIIYIYV</sequence>
<dbReference type="AlphaFoldDB" id="A0A224YEQ7"/>
<dbReference type="EMBL" id="GFPF01001765">
    <property type="protein sequence ID" value="MAA12911.1"/>
    <property type="molecule type" value="Transcribed_RNA"/>
</dbReference>
<reference evidence="1" key="1">
    <citation type="journal article" date="2017" name="Parasit. Vectors">
        <title>Sialotranscriptomics of Rhipicephalus zambeziensis reveals intricate expression profiles of secretory proteins and suggests tight temporal transcriptional regulation during blood-feeding.</title>
        <authorList>
            <person name="de Castro M.H."/>
            <person name="de Klerk D."/>
            <person name="Pienaar R."/>
            <person name="Rees D.J.G."/>
            <person name="Mans B.J."/>
        </authorList>
    </citation>
    <scope>NUCLEOTIDE SEQUENCE</scope>
    <source>
        <tissue evidence="1">Salivary glands</tissue>
    </source>
</reference>
<evidence type="ECO:0000313" key="1">
    <source>
        <dbReference type="EMBL" id="MAA12911.1"/>
    </source>
</evidence>
<organism evidence="1">
    <name type="scientific">Rhipicephalus zambeziensis</name>
    <dbReference type="NCBI Taxonomy" id="60191"/>
    <lineage>
        <taxon>Eukaryota</taxon>
        <taxon>Metazoa</taxon>
        <taxon>Ecdysozoa</taxon>
        <taxon>Arthropoda</taxon>
        <taxon>Chelicerata</taxon>
        <taxon>Arachnida</taxon>
        <taxon>Acari</taxon>
        <taxon>Parasitiformes</taxon>
        <taxon>Ixodida</taxon>
        <taxon>Ixodoidea</taxon>
        <taxon>Ixodidae</taxon>
        <taxon>Rhipicephalinae</taxon>
        <taxon>Rhipicephalus</taxon>
        <taxon>Rhipicephalus</taxon>
    </lineage>
</organism>
<proteinExistence type="predicted"/>
<protein>
    <submittedName>
        <fullName evidence="1">Uncharacterized protein</fullName>
    </submittedName>
</protein>